<evidence type="ECO:0000313" key="3">
    <source>
        <dbReference type="Proteomes" id="UP000317573"/>
    </source>
</evidence>
<feature type="chain" id="PRO_5021849088" evidence="1">
    <location>
        <begin position="23"/>
        <end position="46"/>
    </location>
</feature>
<evidence type="ECO:0000313" key="2">
    <source>
        <dbReference type="EMBL" id="TWH05511.1"/>
    </source>
</evidence>
<organism evidence="2 3">
    <name type="scientific">Rhodococcus rhodochrous J45</name>
    <dbReference type="NCBI Taxonomy" id="935266"/>
    <lineage>
        <taxon>Bacteria</taxon>
        <taxon>Bacillati</taxon>
        <taxon>Actinomycetota</taxon>
        <taxon>Actinomycetes</taxon>
        <taxon>Mycobacteriales</taxon>
        <taxon>Nocardiaceae</taxon>
        <taxon>Rhodococcus</taxon>
    </lineage>
</organism>
<name>A0A562D8K8_RHORH</name>
<protein>
    <submittedName>
        <fullName evidence="2">Uncharacterized protein</fullName>
    </submittedName>
</protein>
<sequence length="46" mass="4871">MSRTRIRRLLAGAFAGAFLVAACDTGSSDPVVIGEYQAPVDTWGSR</sequence>
<accession>A0A562D8K8</accession>
<proteinExistence type="predicted"/>
<evidence type="ECO:0000256" key="1">
    <source>
        <dbReference type="SAM" id="SignalP"/>
    </source>
</evidence>
<dbReference type="EMBL" id="VLJT01000091">
    <property type="protein sequence ID" value="TWH05511.1"/>
    <property type="molecule type" value="Genomic_DNA"/>
</dbReference>
<reference evidence="2 3" key="1">
    <citation type="submission" date="2019-07" db="EMBL/GenBank/DDBJ databases">
        <title>Genome sequencing of lignin-degrading bacterial isolates.</title>
        <authorList>
            <person name="Gladden J."/>
        </authorList>
    </citation>
    <scope>NUCLEOTIDE SEQUENCE [LARGE SCALE GENOMIC DNA]</scope>
    <source>
        <strain evidence="2 3">J45</strain>
    </source>
</reference>
<dbReference type="Proteomes" id="UP000317573">
    <property type="component" value="Unassembled WGS sequence"/>
</dbReference>
<dbReference type="AlphaFoldDB" id="A0A562D8K8"/>
<dbReference type="PROSITE" id="PS51257">
    <property type="entry name" value="PROKAR_LIPOPROTEIN"/>
    <property type="match status" value="1"/>
</dbReference>
<keyword evidence="1" id="KW-0732">Signal</keyword>
<comment type="caution">
    <text evidence="2">The sequence shown here is derived from an EMBL/GenBank/DDBJ whole genome shotgun (WGS) entry which is preliminary data.</text>
</comment>
<gene>
    <name evidence="2" type="ORF">L618_008700000030</name>
</gene>
<feature type="signal peptide" evidence="1">
    <location>
        <begin position="1"/>
        <end position="22"/>
    </location>
</feature>
<dbReference type="RefSeq" id="WP_186455318.1">
    <property type="nucleotide sequence ID" value="NZ_VLJT01000091.1"/>
</dbReference>